<feature type="transmembrane region" description="Helical" evidence="5">
    <location>
        <begin position="64"/>
        <end position="82"/>
    </location>
</feature>
<evidence type="ECO:0000256" key="3">
    <source>
        <dbReference type="ARBA" id="ARBA00022989"/>
    </source>
</evidence>
<sequence>MSKPISDNELIQLAALSDKPSWARAPTYLRLSGPGWLQGAMTLGGGSAITSLTIGAVYGYELLWVQPLAMLIGCIMLFALSHQTLSTGASPFAAMRDHLHPSLAWLWAIAALASSIIWGFSHYPLSAGMLEEVIAVSTGFSLQQKEGASREAFLFFLAVLVWMLCAYTAWHYGAGGRAVKIFETAIKYLSAMIVVAFLWVVINASASGQVNWSAVAAGYIPSSLPSDAAGVTTVMAALGTAVGINMTFVYGYTLLDRGWGREHRVLSRWDIVMGLVIPYILVTGLISITAAGAFYGSDMSIQGKLSPTQAGAMFAEAGMGPVTGRLIFALGILGMAIGSLVMHMLCCGAAAGAMFNWEPHTRNYRLALLLPTPAVLGVFLWSSMGAYVILPTSAICGFLLPIAYLGWLFLNNNRAYLGDDCPSGGKRLLFNAAMLLCIVTVLASVSYSTAVAMDWI</sequence>
<comment type="subcellular location">
    <subcellularLocation>
        <location evidence="1">Membrane</location>
        <topology evidence="1">Multi-pass membrane protein</topology>
    </subcellularLocation>
</comment>
<keyword evidence="3 5" id="KW-1133">Transmembrane helix</keyword>
<evidence type="ECO:0008006" key="8">
    <source>
        <dbReference type="Google" id="ProtNLM"/>
    </source>
</evidence>
<feature type="transmembrane region" description="Helical" evidence="5">
    <location>
        <begin position="428"/>
        <end position="447"/>
    </location>
</feature>
<protein>
    <recommendedName>
        <fullName evidence="8">Divalent metal cation transporter</fullName>
    </recommendedName>
</protein>
<evidence type="ECO:0000256" key="2">
    <source>
        <dbReference type="ARBA" id="ARBA00022692"/>
    </source>
</evidence>
<keyword evidence="4 5" id="KW-0472">Membrane</keyword>
<comment type="caution">
    <text evidence="6">The sequence shown here is derived from an EMBL/GenBank/DDBJ whole genome shotgun (WGS) entry which is preliminary data.</text>
</comment>
<dbReference type="Proteomes" id="UP001143307">
    <property type="component" value="Unassembled WGS sequence"/>
</dbReference>
<name>A0ABT3SSV8_9GAMM</name>
<evidence type="ECO:0000256" key="5">
    <source>
        <dbReference type="SAM" id="Phobius"/>
    </source>
</evidence>
<feature type="transmembrane region" description="Helical" evidence="5">
    <location>
        <begin position="228"/>
        <end position="250"/>
    </location>
</feature>
<feature type="transmembrane region" description="Helical" evidence="5">
    <location>
        <begin position="271"/>
        <end position="295"/>
    </location>
</feature>
<feature type="transmembrane region" description="Helical" evidence="5">
    <location>
        <begin position="152"/>
        <end position="173"/>
    </location>
</feature>
<dbReference type="Pfam" id="PF01566">
    <property type="entry name" value="Nramp"/>
    <property type="match status" value="1"/>
</dbReference>
<dbReference type="InterPro" id="IPR001046">
    <property type="entry name" value="NRAMP_fam"/>
</dbReference>
<dbReference type="EMBL" id="SHNP01000002">
    <property type="protein sequence ID" value="MCX2973060.1"/>
    <property type="molecule type" value="Genomic_DNA"/>
</dbReference>
<accession>A0ABT3SSV8</accession>
<feature type="transmembrane region" description="Helical" evidence="5">
    <location>
        <begin position="36"/>
        <end position="58"/>
    </location>
</feature>
<keyword evidence="7" id="KW-1185">Reference proteome</keyword>
<keyword evidence="2 5" id="KW-0812">Transmembrane</keyword>
<evidence type="ECO:0000313" key="6">
    <source>
        <dbReference type="EMBL" id="MCX2973060.1"/>
    </source>
</evidence>
<evidence type="ECO:0000313" key="7">
    <source>
        <dbReference type="Proteomes" id="UP001143307"/>
    </source>
</evidence>
<evidence type="ECO:0000256" key="1">
    <source>
        <dbReference type="ARBA" id="ARBA00004141"/>
    </source>
</evidence>
<feature type="transmembrane region" description="Helical" evidence="5">
    <location>
        <begin position="326"/>
        <end position="351"/>
    </location>
</feature>
<evidence type="ECO:0000256" key="4">
    <source>
        <dbReference type="ARBA" id="ARBA00023136"/>
    </source>
</evidence>
<reference evidence="6" key="1">
    <citation type="submission" date="2019-02" db="EMBL/GenBank/DDBJ databases">
        <authorList>
            <person name="Li S.-H."/>
        </authorList>
    </citation>
    <scope>NUCLEOTIDE SEQUENCE</scope>
    <source>
        <strain evidence="6">IMCC8485</strain>
    </source>
</reference>
<dbReference type="RefSeq" id="WP_279252019.1">
    <property type="nucleotide sequence ID" value="NZ_SHNP01000002.1"/>
</dbReference>
<organism evidence="6 7">
    <name type="scientific">Candidatus Seongchinamella marina</name>
    <dbReference type="NCBI Taxonomy" id="2518990"/>
    <lineage>
        <taxon>Bacteria</taxon>
        <taxon>Pseudomonadati</taxon>
        <taxon>Pseudomonadota</taxon>
        <taxon>Gammaproteobacteria</taxon>
        <taxon>Cellvibrionales</taxon>
        <taxon>Halieaceae</taxon>
        <taxon>Seongchinamella</taxon>
    </lineage>
</organism>
<feature type="transmembrane region" description="Helical" evidence="5">
    <location>
        <begin position="185"/>
        <end position="208"/>
    </location>
</feature>
<feature type="transmembrane region" description="Helical" evidence="5">
    <location>
        <begin position="363"/>
        <end position="381"/>
    </location>
</feature>
<feature type="transmembrane region" description="Helical" evidence="5">
    <location>
        <begin position="387"/>
        <end position="407"/>
    </location>
</feature>
<gene>
    <name evidence="6" type="ORF">EYC87_05600</name>
</gene>
<feature type="transmembrane region" description="Helical" evidence="5">
    <location>
        <begin position="103"/>
        <end position="121"/>
    </location>
</feature>
<proteinExistence type="predicted"/>